<organism evidence="2 3">
    <name type="scientific">Mesorhizobium alhagi CCNWXJ12-2</name>
    <dbReference type="NCBI Taxonomy" id="1107882"/>
    <lineage>
        <taxon>Bacteria</taxon>
        <taxon>Pseudomonadati</taxon>
        <taxon>Pseudomonadota</taxon>
        <taxon>Alphaproteobacteria</taxon>
        <taxon>Hyphomicrobiales</taxon>
        <taxon>Phyllobacteriaceae</taxon>
        <taxon>Allomesorhizobium</taxon>
    </lineage>
</organism>
<keyword evidence="1" id="KW-0732">Signal</keyword>
<dbReference type="EMBL" id="AHAM01000184">
    <property type="protein sequence ID" value="EHK54956.1"/>
    <property type="molecule type" value="Genomic_DNA"/>
</dbReference>
<reference evidence="2 3" key="1">
    <citation type="journal article" date="2012" name="J. Bacteriol.">
        <title>Draft Genome Sequence of Mesorhizobium alhagi CCNWXJ12-2T, a Novel Salt-Resistant Species Isolated from the Desert of Northwestern China.</title>
        <authorList>
            <person name="Zhou M."/>
            <person name="Chen W."/>
            <person name="Chen H."/>
            <person name="Wei G."/>
        </authorList>
    </citation>
    <scope>NUCLEOTIDE SEQUENCE [LARGE SCALE GENOMIC DNA]</scope>
    <source>
        <strain evidence="2 3">CCNWXJ12-2</strain>
    </source>
</reference>
<sequence>MGIQGRLNVVLRLAALSCCLPATATAEENLGWHGQKGEDGAALFYGIPQTDHAPLSFSCTQGSDELAFVFAFAPINTVDGVKVEVLLQAGDISVPIATTGARIEMDDSFILEGRTVLDARLADLITSHGTLSVFVEDGAEEYPLDGAREAAAALLETCTGKAASLPAPETTQCDLAAWVMKGASADLAVRAGPGPDYPALATIPRPYTDGEEIYFPQVTITGSRDGWFRISEVITDLYGGWPTDPVITFSGEGWLPGNMLQVWLESPYLLSRPSVDSPVAFTVSTSSSTTDDFRLDTLHACEGSWIEVEGRRDDERPRGWIMDICASQVTTCP</sequence>
<dbReference type="OrthoDB" id="7596208at2"/>
<keyword evidence="3" id="KW-1185">Reference proteome</keyword>
<gene>
    <name evidence="2" type="ORF">MAXJ12_22366</name>
</gene>
<name>H0HWB3_9HYPH</name>
<feature type="chain" id="PRO_5003535233" description="SH3b domain-containing protein" evidence="1">
    <location>
        <begin position="27"/>
        <end position="333"/>
    </location>
</feature>
<evidence type="ECO:0008006" key="4">
    <source>
        <dbReference type="Google" id="ProtNLM"/>
    </source>
</evidence>
<dbReference type="PATRIC" id="fig|1107882.3.peg.4368"/>
<evidence type="ECO:0000313" key="2">
    <source>
        <dbReference type="EMBL" id="EHK54956.1"/>
    </source>
</evidence>
<feature type="signal peptide" evidence="1">
    <location>
        <begin position="1"/>
        <end position="26"/>
    </location>
</feature>
<dbReference type="Proteomes" id="UP000003250">
    <property type="component" value="Unassembled WGS sequence"/>
</dbReference>
<dbReference type="AlphaFoldDB" id="H0HWB3"/>
<accession>H0HWB3</accession>
<protein>
    <recommendedName>
        <fullName evidence="4">SH3b domain-containing protein</fullName>
    </recommendedName>
</protein>
<evidence type="ECO:0000313" key="3">
    <source>
        <dbReference type="Proteomes" id="UP000003250"/>
    </source>
</evidence>
<dbReference type="RefSeq" id="WP_008838070.1">
    <property type="nucleotide sequence ID" value="NZ_AHAM01000184.1"/>
</dbReference>
<evidence type="ECO:0000256" key="1">
    <source>
        <dbReference type="SAM" id="SignalP"/>
    </source>
</evidence>
<proteinExistence type="predicted"/>